<evidence type="ECO:0000256" key="2">
    <source>
        <dbReference type="ARBA" id="ARBA00022559"/>
    </source>
</evidence>
<keyword evidence="4" id="KW-0560">Oxidoreductase</keyword>
<gene>
    <name evidence="9" type="ORF">CGC50_03480</name>
</gene>
<protein>
    <submittedName>
        <fullName evidence="9">Peroxidase</fullName>
    </submittedName>
</protein>
<dbReference type="InterPro" id="IPR006314">
    <property type="entry name" value="Dyp_peroxidase"/>
</dbReference>
<keyword evidence="2 9" id="KW-0575">Peroxidase</keyword>
<dbReference type="KEGG" id="cgh:CGC50_03480"/>
<feature type="domain" description="Dyp-type peroxidase N-terminal" evidence="7">
    <location>
        <begin position="27"/>
        <end position="139"/>
    </location>
</feature>
<name>A0A250FMB8_9FLAO</name>
<dbReference type="SUPFAM" id="SSF54909">
    <property type="entry name" value="Dimeric alpha+beta barrel"/>
    <property type="match status" value="1"/>
</dbReference>
<dbReference type="Pfam" id="PF04261">
    <property type="entry name" value="Dyp_perox_N"/>
    <property type="match status" value="1"/>
</dbReference>
<dbReference type="NCBIfam" id="TIGR01413">
    <property type="entry name" value="Dyp_perox_fam"/>
    <property type="match status" value="1"/>
</dbReference>
<dbReference type="GO" id="GO:0020037">
    <property type="term" value="F:heme binding"/>
    <property type="evidence" value="ECO:0007669"/>
    <property type="project" value="InterPro"/>
</dbReference>
<comment type="similarity">
    <text evidence="6">Belongs to the DyP-type peroxidase family.</text>
</comment>
<dbReference type="OrthoDB" id="3251355at2"/>
<organism evidence="9 10">
    <name type="scientific">Capnocytophaga gingivalis</name>
    <dbReference type="NCBI Taxonomy" id="1017"/>
    <lineage>
        <taxon>Bacteria</taxon>
        <taxon>Pseudomonadati</taxon>
        <taxon>Bacteroidota</taxon>
        <taxon>Flavobacteriia</taxon>
        <taxon>Flavobacteriales</taxon>
        <taxon>Flavobacteriaceae</taxon>
        <taxon>Capnocytophaga</taxon>
    </lineage>
</organism>
<evidence type="ECO:0000256" key="1">
    <source>
        <dbReference type="ARBA" id="ARBA00001970"/>
    </source>
</evidence>
<evidence type="ECO:0000256" key="5">
    <source>
        <dbReference type="ARBA" id="ARBA00023004"/>
    </source>
</evidence>
<dbReference type="PANTHER" id="PTHR30521">
    <property type="entry name" value="DEFERROCHELATASE/PEROXIDASE"/>
    <property type="match status" value="1"/>
</dbReference>
<reference evidence="10" key="1">
    <citation type="submission" date="2017-06" db="EMBL/GenBank/DDBJ databases">
        <title>Capnocytophaga spp. assemblies.</title>
        <authorList>
            <person name="Gulvik C.A."/>
        </authorList>
    </citation>
    <scope>NUCLEOTIDE SEQUENCE [LARGE SCALE GENOMIC DNA]</scope>
    <source>
        <strain evidence="10">H1496</strain>
    </source>
</reference>
<dbReference type="GeneID" id="84807621"/>
<sequence length="310" mass="34655">MKNYQNVTDLPNNNTVFLVWVFKKDLDKAQLTAAFAKICALIGNLNHSVADRFPDARASVTLGISHSGWLTLGLPKPLPKELKDFKPIKGSKHTAVATQGDLHFHIRAHNPSLAYDMAATIEDVLRSVADCIVNVQGFRYWDGRAIIGFVDGTENPQGEEREQFAVVGDEDPHYQGGSYLFVQKYVHDMNAWRALPVSEQEKVIGRSKEMDIEMDDDTKPSNAHSALANVGDDLKVVRDNMPFHDPTSHQMGTYFICYANTFSTVEKMLTNMFVGNPVGNYDRILDFSTAETGTLFFVPSLDMLDDFSEL</sequence>
<evidence type="ECO:0000313" key="9">
    <source>
        <dbReference type="EMBL" id="ATA86302.1"/>
    </source>
</evidence>
<keyword evidence="5" id="KW-0408">Iron</keyword>
<dbReference type="Proteomes" id="UP000217250">
    <property type="component" value="Chromosome"/>
</dbReference>
<evidence type="ECO:0000313" key="10">
    <source>
        <dbReference type="Proteomes" id="UP000217250"/>
    </source>
</evidence>
<dbReference type="Pfam" id="PF20628">
    <property type="entry name" value="Dyp_perox_C"/>
    <property type="match status" value="1"/>
</dbReference>
<evidence type="ECO:0000256" key="3">
    <source>
        <dbReference type="ARBA" id="ARBA00022723"/>
    </source>
</evidence>
<evidence type="ECO:0000256" key="4">
    <source>
        <dbReference type="ARBA" id="ARBA00023002"/>
    </source>
</evidence>
<evidence type="ECO:0000259" key="7">
    <source>
        <dbReference type="Pfam" id="PF04261"/>
    </source>
</evidence>
<dbReference type="GO" id="GO:0004601">
    <property type="term" value="F:peroxidase activity"/>
    <property type="evidence" value="ECO:0007669"/>
    <property type="project" value="UniProtKB-KW"/>
</dbReference>
<accession>A0A250FMB8</accession>
<evidence type="ECO:0000256" key="6">
    <source>
        <dbReference type="ARBA" id="ARBA00025737"/>
    </source>
</evidence>
<dbReference type="PANTHER" id="PTHR30521:SF0">
    <property type="entry name" value="DYP-TYPE PEROXIDASE FAMILY PROTEIN"/>
    <property type="match status" value="1"/>
</dbReference>
<dbReference type="PROSITE" id="PS51404">
    <property type="entry name" value="DYP_PEROXIDASE"/>
    <property type="match status" value="1"/>
</dbReference>
<dbReference type="InterPro" id="IPR048328">
    <property type="entry name" value="Dyp_perox_C"/>
</dbReference>
<dbReference type="AlphaFoldDB" id="A0A250FMB8"/>
<feature type="domain" description="Dyp-type peroxidase C-terminal" evidence="8">
    <location>
        <begin position="143"/>
        <end position="302"/>
    </location>
</feature>
<dbReference type="GO" id="GO:0046872">
    <property type="term" value="F:metal ion binding"/>
    <property type="evidence" value="ECO:0007669"/>
    <property type="project" value="UniProtKB-KW"/>
</dbReference>
<dbReference type="EMBL" id="CP022386">
    <property type="protein sequence ID" value="ATA86302.1"/>
    <property type="molecule type" value="Genomic_DNA"/>
</dbReference>
<dbReference type="InterPro" id="IPR048327">
    <property type="entry name" value="Dyp_perox_N"/>
</dbReference>
<comment type="cofactor">
    <cofactor evidence="1">
        <name>heme b</name>
        <dbReference type="ChEBI" id="CHEBI:60344"/>
    </cofactor>
</comment>
<keyword evidence="3" id="KW-0479">Metal-binding</keyword>
<dbReference type="InterPro" id="IPR011008">
    <property type="entry name" value="Dimeric_a/b-barrel"/>
</dbReference>
<dbReference type="RefSeq" id="WP_095909700.1">
    <property type="nucleotide sequence ID" value="NZ_CP022386.1"/>
</dbReference>
<proteinExistence type="inferred from homology"/>
<dbReference type="GO" id="GO:0005829">
    <property type="term" value="C:cytosol"/>
    <property type="evidence" value="ECO:0007669"/>
    <property type="project" value="TreeGrafter"/>
</dbReference>
<evidence type="ECO:0000259" key="8">
    <source>
        <dbReference type="Pfam" id="PF20628"/>
    </source>
</evidence>